<evidence type="ECO:0000313" key="2">
    <source>
        <dbReference type="Proteomes" id="UP000516764"/>
    </source>
</evidence>
<accession>A0A7L8AFQ3</accession>
<keyword evidence="2" id="KW-1185">Reference proteome</keyword>
<evidence type="ECO:0008006" key="3">
    <source>
        <dbReference type="Google" id="ProtNLM"/>
    </source>
</evidence>
<sequence length="254" mass="29222">MKKIILLLIIAVTVSCKNESKKETKKVKNVEVKKENFPTELGKVFEKHGGIDTWRKAQVLSFNKGEEVHTADLHSRKTVVNSPTYSLGFDGKEVWLDEEVKGSYKGNPTFYYNLYFYFYAMPFVLADDGIIYDKVDDLVFEGTNYPGFKISYKSNVGTSPDDNYIVYYNPKTYQMEWLAYTVTFKSKEPSEKFNIIKYNSWENVNGLLLPKAITWYKKDENGIPIEPAKPATEFTLPLISQGKLADSFFENPVK</sequence>
<gene>
    <name evidence="1" type="ORF">H9I45_16135</name>
</gene>
<reference evidence="1 2" key="1">
    <citation type="journal article" date="2016" name="Int. J. Syst. Evol. Microbiol.">
        <title>Polaribacter haliotis sp. nov., isolated from the gut of abalone Haliotis discus hannai.</title>
        <authorList>
            <person name="Kim Y.O."/>
            <person name="Park I.S."/>
            <person name="Park S."/>
            <person name="Nam B.H."/>
            <person name="Park J.M."/>
            <person name="Kim D.G."/>
            <person name="Yoon J.H."/>
        </authorList>
    </citation>
    <scope>NUCLEOTIDE SEQUENCE [LARGE SCALE GENOMIC DNA]</scope>
    <source>
        <strain evidence="1 2">KCTC 52418</strain>
    </source>
</reference>
<organism evidence="1 2">
    <name type="scientific">Polaribacter haliotis</name>
    <dbReference type="NCBI Taxonomy" id="1888915"/>
    <lineage>
        <taxon>Bacteria</taxon>
        <taxon>Pseudomonadati</taxon>
        <taxon>Bacteroidota</taxon>
        <taxon>Flavobacteriia</taxon>
        <taxon>Flavobacteriales</taxon>
        <taxon>Flavobacteriaceae</taxon>
    </lineage>
</organism>
<dbReference type="EMBL" id="CP061813">
    <property type="protein sequence ID" value="QOD60843.1"/>
    <property type="molecule type" value="Genomic_DNA"/>
</dbReference>
<dbReference type="Pfam" id="PF20113">
    <property type="entry name" value="DUF6503"/>
    <property type="match status" value="1"/>
</dbReference>
<dbReference type="PROSITE" id="PS51257">
    <property type="entry name" value="PROKAR_LIPOPROTEIN"/>
    <property type="match status" value="1"/>
</dbReference>
<dbReference type="AlphaFoldDB" id="A0A7L8AFQ3"/>
<proteinExistence type="predicted"/>
<name>A0A7L8AFQ3_9FLAO</name>
<dbReference type="InterPro" id="IPR045444">
    <property type="entry name" value="DUF6503"/>
</dbReference>
<dbReference type="Proteomes" id="UP000516764">
    <property type="component" value="Chromosome"/>
</dbReference>
<evidence type="ECO:0000313" key="1">
    <source>
        <dbReference type="EMBL" id="QOD60843.1"/>
    </source>
</evidence>
<dbReference type="RefSeq" id="WP_088354099.1">
    <property type="nucleotide sequence ID" value="NZ_CP061813.1"/>
</dbReference>
<dbReference type="KEGG" id="phal:H9I45_16135"/>
<dbReference type="OrthoDB" id="282859at2"/>
<protein>
    <recommendedName>
        <fullName evidence="3">Threonine synthase</fullName>
    </recommendedName>
</protein>